<organism evidence="2 3">
    <name type="scientific">Solanum commersonii</name>
    <name type="common">Commerson's wild potato</name>
    <name type="synonym">Commerson's nightshade</name>
    <dbReference type="NCBI Taxonomy" id="4109"/>
    <lineage>
        <taxon>Eukaryota</taxon>
        <taxon>Viridiplantae</taxon>
        <taxon>Streptophyta</taxon>
        <taxon>Embryophyta</taxon>
        <taxon>Tracheophyta</taxon>
        <taxon>Spermatophyta</taxon>
        <taxon>Magnoliopsida</taxon>
        <taxon>eudicotyledons</taxon>
        <taxon>Gunneridae</taxon>
        <taxon>Pentapetalae</taxon>
        <taxon>asterids</taxon>
        <taxon>lamiids</taxon>
        <taxon>Solanales</taxon>
        <taxon>Solanaceae</taxon>
        <taxon>Solanoideae</taxon>
        <taxon>Solaneae</taxon>
        <taxon>Solanum</taxon>
    </lineage>
</organism>
<reference evidence="2 3" key="1">
    <citation type="submission" date="2020-09" db="EMBL/GenBank/DDBJ databases">
        <title>De no assembly of potato wild relative species, Solanum commersonii.</title>
        <authorList>
            <person name="Cho K."/>
        </authorList>
    </citation>
    <scope>NUCLEOTIDE SEQUENCE [LARGE SCALE GENOMIC DNA]</scope>
    <source>
        <strain evidence="2">LZ3.2</strain>
        <tissue evidence="2">Leaf</tissue>
    </source>
</reference>
<evidence type="ECO:0000313" key="2">
    <source>
        <dbReference type="EMBL" id="KAG5620149.1"/>
    </source>
</evidence>
<comment type="caution">
    <text evidence="2">The sequence shown here is derived from an EMBL/GenBank/DDBJ whole genome shotgun (WGS) entry which is preliminary data.</text>
</comment>
<feature type="compositionally biased region" description="Acidic residues" evidence="1">
    <location>
        <begin position="50"/>
        <end position="66"/>
    </location>
</feature>
<evidence type="ECO:0000256" key="1">
    <source>
        <dbReference type="SAM" id="MobiDB-lite"/>
    </source>
</evidence>
<feature type="region of interest" description="Disordered" evidence="1">
    <location>
        <begin position="48"/>
        <end position="77"/>
    </location>
</feature>
<evidence type="ECO:0000313" key="3">
    <source>
        <dbReference type="Proteomes" id="UP000824120"/>
    </source>
</evidence>
<sequence length="114" mass="12472">MMPAIFEGDSDFTWDASADTSGVEENYYGLRGDTSSLHRRGKSSFKSLVDEVEEDNDGVEEDDEQYNDSGGKQDCQNHVTEGGNGFCGGQDVESKVEMVQACDEKMHGCLSTEV</sequence>
<feature type="compositionally biased region" description="Polar residues" evidence="1">
    <location>
        <begin position="67"/>
        <end position="77"/>
    </location>
</feature>
<dbReference type="EMBL" id="JACXVP010000002">
    <property type="protein sequence ID" value="KAG5620149.1"/>
    <property type="molecule type" value="Genomic_DNA"/>
</dbReference>
<name>A0A9J6A6G2_SOLCO</name>
<protein>
    <submittedName>
        <fullName evidence="2">Uncharacterized protein</fullName>
    </submittedName>
</protein>
<proteinExistence type="predicted"/>
<gene>
    <name evidence="2" type="ORF">H5410_005367</name>
</gene>
<accession>A0A9J6A6G2</accession>
<dbReference type="AlphaFoldDB" id="A0A9J6A6G2"/>
<dbReference type="Proteomes" id="UP000824120">
    <property type="component" value="Chromosome 2"/>
</dbReference>
<keyword evidence="3" id="KW-1185">Reference proteome</keyword>